<sequence length="749" mass="78916">MACSTLCAYPSPLTDVGYVVPRCWQVVNLRRVVQKVVGLKKKGGGRLLNVANLLVVTKIGVDNALSPPKLINNACPWYLPTRWPRDCLACGRTVHATSSIRLTGHWLSWDRSLGRALGRALRILRWTVKTWSVFLLHARGSRRTWPPARALGGLRSGWALSARRLRSLCRGLRSLPCWTHRAHWSRSPSPRCERVWLTARRAHGAVSRVLIRTWATLAAHRRASGSSLRVDRWPSGARLLRWGPGLDGTSRQTGSRNNSLLRSVKANAEGLFIVSIRQILEERLDLPNRRRIHEAVSRPGRCPPAAAIAAAPADGSDAWPDSTSCTLNSVPAGLGGTGPSFGGRVKSRGAGTLSFRTDCLRCRPVAAVAPATAPAAAAAVDTAGASETAGVEAAGCICRGTGAPCCGGWGESGGECVTIGARTAESVVMAEARGAGARPGANVGDAIMLTSLIGVMGLAGCLGVAGSSRIASAWFPNGLCASWLSLVMGLSQALAPGAGARFMVGLATMAMNSWVIGRKLRRGGFAGVAGARAWSPNGPLSFSSSARLADAAEAAVESATVDGLVLEELDAWVANASGPPALASDAVDAMMAVGSDDDVSSSSPPRLMLVLLATTLLLVGVPLTAGAPTDFFGDVSAGVGVGSSPSVDVTETKAVPAIWGLRLVDRHHPLAQRRQSALIIAKNFVLVQVRIEVNVHHIIMSSPMDMTAFERHQAQQGRTKKPISSRLTDYSVCRGTLDVDDLLASDLEK</sequence>
<name>A0ABR4EFG5_9PEZI</name>
<gene>
    <name evidence="1" type="ORF">FJTKL_11839</name>
</gene>
<protein>
    <submittedName>
        <fullName evidence="1">Uncharacterized protein</fullName>
    </submittedName>
</protein>
<keyword evidence="2" id="KW-1185">Reference proteome</keyword>
<proteinExistence type="predicted"/>
<organism evidence="1 2">
    <name type="scientific">Diaporthe vaccinii</name>
    <dbReference type="NCBI Taxonomy" id="105482"/>
    <lineage>
        <taxon>Eukaryota</taxon>
        <taxon>Fungi</taxon>
        <taxon>Dikarya</taxon>
        <taxon>Ascomycota</taxon>
        <taxon>Pezizomycotina</taxon>
        <taxon>Sordariomycetes</taxon>
        <taxon>Sordariomycetidae</taxon>
        <taxon>Diaporthales</taxon>
        <taxon>Diaporthaceae</taxon>
        <taxon>Diaporthe</taxon>
        <taxon>Diaporthe eres species complex</taxon>
    </lineage>
</organism>
<dbReference type="EMBL" id="JBAWTH010000059">
    <property type="protein sequence ID" value="KAL2281192.1"/>
    <property type="molecule type" value="Genomic_DNA"/>
</dbReference>
<comment type="caution">
    <text evidence="1">The sequence shown here is derived from an EMBL/GenBank/DDBJ whole genome shotgun (WGS) entry which is preliminary data.</text>
</comment>
<reference evidence="1 2" key="1">
    <citation type="submission" date="2024-03" db="EMBL/GenBank/DDBJ databases">
        <title>A high-quality draft genome sequence of Diaporthe vaccinii, a causative agent of upright dieback and viscid rot disease in cranberry plants.</title>
        <authorList>
            <person name="Sarrasin M."/>
            <person name="Lang B.F."/>
            <person name="Burger G."/>
        </authorList>
    </citation>
    <scope>NUCLEOTIDE SEQUENCE [LARGE SCALE GENOMIC DNA]</scope>
    <source>
        <strain evidence="1 2">IS7</strain>
    </source>
</reference>
<dbReference type="Proteomes" id="UP001600888">
    <property type="component" value="Unassembled WGS sequence"/>
</dbReference>
<evidence type="ECO:0000313" key="2">
    <source>
        <dbReference type="Proteomes" id="UP001600888"/>
    </source>
</evidence>
<accession>A0ABR4EFG5</accession>
<evidence type="ECO:0000313" key="1">
    <source>
        <dbReference type="EMBL" id="KAL2281192.1"/>
    </source>
</evidence>